<keyword evidence="1" id="KW-0732">Signal</keyword>
<dbReference type="PANTHER" id="PTHR31528">
    <property type="entry name" value="4-AMINO-5-HYDROXYMETHYL-2-METHYLPYRIMIDINE PHOSPHATE SYNTHASE THI11-RELATED"/>
    <property type="match status" value="1"/>
</dbReference>
<dbReference type="SUPFAM" id="SSF53850">
    <property type="entry name" value="Periplasmic binding protein-like II"/>
    <property type="match status" value="1"/>
</dbReference>
<name>A0A2W5NBI1_RHOSU</name>
<protein>
    <submittedName>
        <fullName evidence="3">Sulfonate/nitrate transporter</fullName>
    </submittedName>
</protein>
<feature type="chain" id="PRO_5015851824" evidence="1">
    <location>
        <begin position="25"/>
        <end position="329"/>
    </location>
</feature>
<dbReference type="GO" id="GO:0009228">
    <property type="term" value="P:thiamine biosynthetic process"/>
    <property type="evidence" value="ECO:0007669"/>
    <property type="project" value="InterPro"/>
</dbReference>
<feature type="signal peptide" evidence="1">
    <location>
        <begin position="1"/>
        <end position="24"/>
    </location>
</feature>
<dbReference type="InterPro" id="IPR027939">
    <property type="entry name" value="NMT1/THI5"/>
</dbReference>
<dbReference type="Pfam" id="PF09084">
    <property type="entry name" value="NMT1"/>
    <property type="match status" value="1"/>
</dbReference>
<comment type="caution">
    <text evidence="3">The sequence shown here is derived from an EMBL/GenBank/DDBJ whole genome shotgun (WGS) entry which is preliminary data.</text>
</comment>
<organism evidence="3 4">
    <name type="scientific">Rhodovulum sulfidophilum</name>
    <name type="common">Rhodobacter sulfidophilus</name>
    <dbReference type="NCBI Taxonomy" id="35806"/>
    <lineage>
        <taxon>Bacteria</taxon>
        <taxon>Pseudomonadati</taxon>
        <taxon>Pseudomonadota</taxon>
        <taxon>Alphaproteobacteria</taxon>
        <taxon>Rhodobacterales</taxon>
        <taxon>Paracoccaceae</taxon>
        <taxon>Rhodovulum</taxon>
    </lineage>
</organism>
<evidence type="ECO:0000313" key="4">
    <source>
        <dbReference type="Proteomes" id="UP000249185"/>
    </source>
</evidence>
<evidence type="ECO:0000313" key="3">
    <source>
        <dbReference type="EMBL" id="PZQ50812.1"/>
    </source>
</evidence>
<feature type="domain" description="SsuA/THI5-like" evidence="2">
    <location>
        <begin position="41"/>
        <end position="254"/>
    </location>
</feature>
<dbReference type="InterPro" id="IPR015168">
    <property type="entry name" value="SsuA/THI5"/>
</dbReference>
<dbReference type="AlphaFoldDB" id="A0A2W5NBI1"/>
<reference evidence="3 4" key="1">
    <citation type="submission" date="2017-08" db="EMBL/GenBank/DDBJ databases">
        <title>Infants hospitalized years apart are colonized by the same room-sourced microbial strains.</title>
        <authorList>
            <person name="Brooks B."/>
            <person name="Olm M.R."/>
            <person name="Firek B.A."/>
            <person name="Baker R."/>
            <person name="Thomas B.C."/>
            <person name="Morowitz M.J."/>
            <person name="Banfield J.F."/>
        </authorList>
    </citation>
    <scope>NUCLEOTIDE SEQUENCE [LARGE SCALE GENOMIC DNA]</scope>
    <source>
        <strain evidence="3">S2_005_002_R2_34</strain>
    </source>
</reference>
<accession>A0A2W5NBI1</accession>
<dbReference type="EMBL" id="QFPW01000003">
    <property type="protein sequence ID" value="PZQ50812.1"/>
    <property type="molecule type" value="Genomic_DNA"/>
</dbReference>
<dbReference type="PANTHER" id="PTHR31528:SF15">
    <property type="entry name" value="RIBOFLAVIN-BINDING PROTEIN RIBY"/>
    <property type="match status" value="1"/>
</dbReference>
<proteinExistence type="predicted"/>
<evidence type="ECO:0000256" key="1">
    <source>
        <dbReference type="SAM" id="SignalP"/>
    </source>
</evidence>
<dbReference type="Proteomes" id="UP000249185">
    <property type="component" value="Unassembled WGS sequence"/>
</dbReference>
<sequence>MTSRPLRASAFGLAFALLASTASANEPVTFMIDWLPAGDKAAAYLGVQSGIFAEAGLDVTIQSGRGSSDVVTKLATGAADIGTGGLAALLQAKAEGEVPVTAIASIYTLQPDAIFTTEGAGIASLGDLVGKKVATATFSSSNVIWPVLLEANGIDPDAIQLIKADPGALAPMLATGQVDATINWLTVAPVFEGPLGEAGKTLVTLPWSEMGDEGYGLSLFASDRMIAEKPEVAKSFVAAYEKAQDAAIADPKAAGEALAAMVPEVSAADAETQFAVSIPLIINAISEKDGKGVFEPGLLATTWDWVARAQGLPADAIDPAKAVDGQFLP</sequence>
<gene>
    <name evidence="3" type="ORF">DI556_06765</name>
</gene>
<evidence type="ECO:0000259" key="2">
    <source>
        <dbReference type="Pfam" id="PF09084"/>
    </source>
</evidence>
<dbReference type="Gene3D" id="3.40.190.10">
    <property type="entry name" value="Periplasmic binding protein-like II"/>
    <property type="match status" value="2"/>
</dbReference>